<gene>
    <name evidence="2" type="ORF">IM725_17945</name>
</gene>
<sequence>MRSRYTAFTRGAEAYLLATWHPSTRPARAIEEGGVKWLGLTVQGHRALDADHAEVRFVARFRAGGGPAGRIEECSRFVREGGRWYYLAAAPGDAGA</sequence>
<dbReference type="Pfam" id="PF17775">
    <property type="entry name" value="YchJ_M-like"/>
    <property type="match status" value="1"/>
</dbReference>
<protein>
    <submittedName>
        <fullName evidence="2">Zinc chelation protein SecC</fullName>
    </submittedName>
</protein>
<dbReference type="Proteomes" id="UP000715965">
    <property type="component" value="Unassembled WGS sequence"/>
</dbReference>
<evidence type="ECO:0000259" key="1">
    <source>
        <dbReference type="Pfam" id="PF17775"/>
    </source>
</evidence>
<comment type="caution">
    <text evidence="2">The sequence shown here is derived from an EMBL/GenBank/DDBJ whole genome shotgun (WGS) entry which is preliminary data.</text>
</comment>
<reference evidence="2 3" key="1">
    <citation type="submission" date="2020-10" db="EMBL/GenBank/DDBJ databases">
        <title>Draft genome of Ramlibacter aquaticus LMG 30558.</title>
        <authorList>
            <person name="Props R."/>
        </authorList>
    </citation>
    <scope>NUCLEOTIDE SEQUENCE [LARGE SCALE GENOMIC DNA]</scope>
    <source>
        <strain evidence="2 3">LMG 30558</strain>
    </source>
</reference>
<dbReference type="InterPro" id="IPR048469">
    <property type="entry name" value="YchJ-like_M"/>
</dbReference>
<proteinExistence type="predicted"/>
<evidence type="ECO:0000313" key="3">
    <source>
        <dbReference type="Proteomes" id="UP000715965"/>
    </source>
</evidence>
<accession>A0ABR9SJL0</accession>
<feature type="domain" description="YchJ-like middle NTF2-like" evidence="1">
    <location>
        <begin position="1"/>
        <end position="88"/>
    </location>
</feature>
<name>A0ABR9SJL0_9BURK</name>
<evidence type="ECO:0000313" key="2">
    <source>
        <dbReference type="EMBL" id="MBE7942455.1"/>
    </source>
</evidence>
<dbReference type="InterPro" id="IPR032710">
    <property type="entry name" value="NTF2-like_dom_sf"/>
</dbReference>
<organism evidence="2 3">
    <name type="scientific">Ramlibacter aquaticus</name>
    <dbReference type="NCBI Taxonomy" id="2780094"/>
    <lineage>
        <taxon>Bacteria</taxon>
        <taxon>Pseudomonadati</taxon>
        <taxon>Pseudomonadota</taxon>
        <taxon>Betaproteobacteria</taxon>
        <taxon>Burkholderiales</taxon>
        <taxon>Comamonadaceae</taxon>
        <taxon>Ramlibacter</taxon>
    </lineage>
</organism>
<keyword evidence="3" id="KW-1185">Reference proteome</keyword>
<dbReference type="Gene3D" id="3.10.450.50">
    <property type="match status" value="1"/>
</dbReference>
<dbReference type="SUPFAM" id="SSF54427">
    <property type="entry name" value="NTF2-like"/>
    <property type="match status" value="1"/>
</dbReference>
<dbReference type="EMBL" id="JADDOJ010000101">
    <property type="protein sequence ID" value="MBE7942455.1"/>
    <property type="molecule type" value="Genomic_DNA"/>
</dbReference>